<sequence length="152" mass="17059">RIFYLLLTTPWRYSPCRALASSTTVLQSARSWALNLHLPALTALNRLSLVYLFHGPVLSHSLHMSNPSEAAGFYFGNDVGVPIQLSEFEVSADYPTSVDASGAKNFAQDFPLEPPQKFLISGCHGPGFRAVEHHWPYHRPVHPQQEMSRHFC</sequence>
<keyword evidence="1" id="KW-0675">Receptor</keyword>
<feature type="non-terminal residue" evidence="1">
    <location>
        <position position="1"/>
    </location>
</feature>
<gene>
    <name evidence="1" type="primary">Hr46_0</name>
    <name evidence="1" type="ORF">CM83_12337</name>
</gene>
<reference evidence="1" key="1">
    <citation type="journal article" date="2014" name="PLoS ONE">
        <title>Transcriptome-Based Identification of ABC Transporters in the Western Tarnished Plant Bug Lygus hesperus.</title>
        <authorList>
            <person name="Hull J.J."/>
            <person name="Chaney K."/>
            <person name="Geib S.M."/>
            <person name="Fabrick J.A."/>
            <person name="Brent C.S."/>
            <person name="Walsh D."/>
            <person name="Lavine L.C."/>
        </authorList>
    </citation>
    <scope>NUCLEOTIDE SEQUENCE</scope>
</reference>
<evidence type="ECO:0000313" key="1">
    <source>
        <dbReference type="EMBL" id="JAG00503.1"/>
    </source>
</evidence>
<reference evidence="1" key="2">
    <citation type="submission" date="2014-07" db="EMBL/GenBank/DDBJ databases">
        <authorList>
            <person name="Hull J."/>
        </authorList>
    </citation>
    <scope>NUCLEOTIDE SEQUENCE</scope>
</reference>
<organism evidence="1">
    <name type="scientific">Lygus hesperus</name>
    <name type="common">Western plant bug</name>
    <dbReference type="NCBI Taxonomy" id="30085"/>
    <lineage>
        <taxon>Eukaryota</taxon>
        <taxon>Metazoa</taxon>
        <taxon>Ecdysozoa</taxon>
        <taxon>Arthropoda</taxon>
        <taxon>Hexapoda</taxon>
        <taxon>Insecta</taxon>
        <taxon>Pterygota</taxon>
        <taxon>Neoptera</taxon>
        <taxon>Paraneoptera</taxon>
        <taxon>Hemiptera</taxon>
        <taxon>Heteroptera</taxon>
        <taxon>Panheteroptera</taxon>
        <taxon>Cimicomorpha</taxon>
        <taxon>Miridae</taxon>
        <taxon>Mirini</taxon>
        <taxon>Lygus</taxon>
    </lineage>
</organism>
<proteinExistence type="predicted"/>
<dbReference type="EMBL" id="GBHO01043101">
    <property type="protein sequence ID" value="JAG00503.1"/>
    <property type="molecule type" value="Transcribed_RNA"/>
</dbReference>
<name>A0A0A9W229_LYGHE</name>
<accession>A0A0A9W229</accession>
<protein>
    <submittedName>
        <fullName evidence="1">Putative nuclear hormone receptor HR3</fullName>
    </submittedName>
</protein>
<dbReference type="AlphaFoldDB" id="A0A0A9W229"/>